<reference evidence="1" key="2">
    <citation type="journal article" date="2021" name="PeerJ">
        <title>Extensive microbial diversity within the chicken gut microbiome revealed by metagenomics and culture.</title>
        <authorList>
            <person name="Gilroy R."/>
            <person name="Ravi A."/>
            <person name="Getino M."/>
            <person name="Pursley I."/>
            <person name="Horton D.L."/>
            <person name="Alikhan N.F."/>
            <person name="Baker D."/>
            <person name="Gharbi K."/>
            <person name="Hall N."/>
            <person name="Watson M."/>
            <person name="Adriaenssens E.M."/>
            <person name="Foster-Nyarko E."/>
            <person name="Jarju S."/>
            <person name="Secka A."/>
            <person name="Antonio M."/>
            <person name="Oren A."/>
            <person name="Chaudhuri R.R."/>
            <person name="La Ragione R."/>
            <person name="Hildebrand F."/>
            <person name="Pallen M.J."/>
        </authorList>
    </citation>
    <scope>NUCLEOTIDE SEQUENCE</scope>
    <source>
        <strain evidence="1">ChiHjej10B9-9673</strain>
    </source>
</reference>
<name>A0A9D1FD47_9FIRM</name>
<dbReference type="Pfam" id="PF06949">
    <property type="entry name" value="DUF1292"/>
    <property type="match status" value="1"/>
</dbReference>
<dbReference type="Proteomes" id="UP000824001">
    <property type="component" value="Unassembled WGS sequence"/>
</dbReference>
<organism evidence="1 2">
    <name type="scientific">Candidatus Scatomorpha merdipullorum</name>
    <dbReference type="NCBI Taxonomy" id="2840927"/>
    <lineage>
        <taxon>Bacteria</taxon>
        <taxon>Bacillati</taxon>
        <taxon>Bacillota</taxon>
        <taxon>Clostridia</taxon>
        <taxon>Eubacteriales</taxon>
        <taxon>Candidatus Scatomorpha</taxon>
    </lineage>
</organism>
<proteinExistence type="predicted"/>
<evidence type="ECO:0000313" key="1">
    <source>
        <dbReference type="EMBL" id="HIS66461.1"/>
    </source>
</evidence>
<protein>
    <submittedName>
        <fullName evidence="1">DUF1292 domain-containing protein</fullName>
    </submittedName>
</protein>
<gene>
    <name evidence="1" type="ORF">IAC18_02740</name>
</gene>
<comment type="caution">
    <text evidence="1">The sequence shown here is derived from an EMBL/GenBank/DDBJ whole genome shotgun (WGS) entry which is preliminary data.</text>
</comment>
<accession>A0A9D1FD47</accession>
<dbReference type="EMBL" id="DVJK01000073">
    <property type="protein sequence ID" value="HIS66461.1"/>
    <property type="molecule type" value="Genomic_DNA"/>
</dbReference>
<reference evidence="1" key="1">
    <citation type="submission" date="2020-10" db="EMBL/GenBank/DDBJ databases">
        <authorList>
            <person name="Gilroy R."/>
        </authorList>
    </citation>
    <scope>NUCLEOTIDE SEQUENCE</scope>
    <source>
        <strain evidence="1">ChiHjej10B9-9673</strain>
    </source>
</reference>
<dbReference type="InterPro" id="IPR009711">
    <property type="entry name" value="UPF0473"/>
</dbReference>
<sequence length="99" mass="11688">MDEEYGNYITIEDEEGNEFELDQLDTLEYEDEEYNLFLPANMEPDDPDYGYIILQTDYDEESGEFAYNSVDDEELLVRVYDLFMEKLFGDEDSDEGGEE</sequence>
<dbReference type="AlphaFoldDB" id="A0A9D1FD47"/>
<evidence type="ECO:0000313" key="2">
    <source>
        <dbReference type="Proteomes" id="UP000824001"/>
    </source>
</evidence>